<evidence type="ECO:0000313" key="2">
    <source>
        <dbReference type="Proteomes" id="UP000006898"/>
    </source>
</evidence>
<accession>D5MFM7</accession>
<sequence length="56" mass="6026">MNYLAASREVSTPVLTCHSVLDKPAPYFDTGESSRTLWIPASVGMTNSRQAAGNEP</sequence>
<gene>
    <name evidence="1" type="ORF">DAMO_1498</name>
</gene>
<reference evidence="1 2" key="1">
    <citation type="journal article" date="2010" name="Nature">
        <title>Nitrite-driven anaerobic methane oxidation by oxygenic bacteria.</title>
        <authorList>
            <person name="Ettwig K.F."/>
            <person name="Butler M.K."/>
            <person name="Le Paslier D."/>
            <person name="Pelletier E."/>
            <person name="Mangenot S."/>
            <person name="Kuypers M.M.M."/>
            <person name="Schreiber F."/>
            <person name="Dutilh B.E."/>
            <person name="Zedelius J."/>
            <person name="de Beer D."/>
            <person name="Gloerich J."/>
            <person name="Wessels H.J.C.T."/>
            <person name="van Allen T."/>
            <person name="Luesken F."/>
            <person name="Wu M."/>
            <person name="van de Pas-Schoonen K.T."/>
            <person name="Op den Camp H.J.M."/>
            <person name="Janssen-Megens E.M."/>
            <person name="Francoijs K-J."/>
            <person name="Stunnenberg H."/>
            <person name="Weissenbach J."/>
            <person name="Jetten M.S.M."/>
            <person name="Strous M."/>
        </authorList>
    </citation>
    <scope>NUCLEOTIDE SEQUENCE [LARGE SCALE GENOMIC DNA]</scope>
</reference>
<dbReference type="EMBL" id="FP565575">
    <property type="protein sequence ID" value="CBE68558.1"/>
    <property type="molecule type" value="Genomic_DNA"/>
</dbReference>
<proteinExistence type="predicted"/>
<protein>
    <submittedName>
        <fullName evidence="1">Uncharacterized protein</fullName>
    </submittedName>
</protein>
<evidence type="ECO:0000313" key="1">
    <source>
        <dbReference type="EMBL" id="CBE68558.1"/>
    </source>
</evidence>
<dbReference type="KEGG" id="mox:DAMO_1498"/>
<name>D5MFM7_METO1</name>
<dbReference type="HOGENOM" id="CLU_3005582_0_0_0"/>
<organism evidence="1 2">
    <name type="scientific">Methylomirabilis oxygeniifera</name>
    <dbReference type="NCBI Taxonomy" id="671143"/>
    <lineage>
        <taxon>Bacteria</taxon>
        <taxon>Candidatus Methylomirabilota</taxon>
        <taxon>Candidatus Methylomirabilia</taxon>
        <taxon>Candidatus Methylomirabilales</taxon>
        <taxon>Candidatus Methylomirabilaceae</taxon>
        <taxon>Candidatus Methylomirabilis</taxon>
    </lineage>
</organism>
<dbReference type="AlphaFoldDB" id="D5MFM7"/>
<dbReference type="Proteomes" id="UP000006898">
    <property type="component" value="Chromosome"/>
</dbReference>